<dbReference type="RefSeq" id="WP_302877648.1">
    <property type="nucleotide sequence ID" value="NZ_JAUMKJ010000006.1"/>
</dbReference>
<proteinExistence type="predicted"/>
<evidence type="ECO:0000259" key="2">
    <source>
        <dbReference type="Pfam" id="PF08541"/>
    </source>
</evidence>
<sequence length="337" mass="38278">MGDKSRKQAAAGERAADVQGRFHMDGLSVYRPGLTVPIADVIKDAEQCGYPFKENEAHYRKMGFETVSVERRLSLEEMAERALEPIAERCMQEGIELGEIWFAHTSKVAWHESNLFKTMLRRWRWEQVPLYPVEEHSCSTFHWVLRMAGHQFACDPYKAVLFVTADLGIHPFYYIDDFMICGDSASACLFRREHGDHRTLVVKYKAAGTVYDDDPSRLRQFHAMYYLGIRKIMLETLGEAGFTLSDIRLVVCGNINRQAWETVAGALRVPPEMFYYATMRETGHITNSDIPSNLQHALSGGALRPGDYYLTVTVSMAGTFGCALHQYVPAKRKEGKS</sequence>
<keyword evidence="1" id="KW-0808">Transferase</keyword>
<keyword evidence="4" id="KW-1185">Reference proteome</keyword>
<dbReference type="Gene3D" id="3.40.47.10">
    <property type="match status" value="2"/>
</dbReference>
<dbReference type="SUPFAM" id="SSF53901">
    <property type="entry name" value="Thiolase-like"/>
    <property type="match status" value="1"/>
</dbReference>
<protein>
    <submittedName>
        <fullName evidence="3">3-oxoacyl-[acyl-carrier-protein] synthase III C-terminal domain-containing protein</fullName>
    </submittedName>
</protein>
<dbReference type="Pfam" id="PF08541">
    <property type="entry name" value="ACP_syn_III_C"/>
    <property type="match status" value="1"/>
</dbReference>
<dbReference type="InterPro" id="IPR016039">
    <property type="entry name" value="Thiolase-like"/>
</dbReference>
<name>A0ABT8V5A7_9BACL</name>
<evidence type="ECO:0000256" key="1">
    <source>
        <dbReference type="ARBA" id="ARBA00022679"/>
    </source>
</evidence>
<reference evidence="3" key="1">
    <citation type="submission" date="2023-07" db="EMBL/GenBank/DDBJ databases">
        <authorList>
            <person name="Aktuganov G."/>
            <person name="Boyko T."/>
            <person name="Delegan Y."/>
            <person name="Galimzianova N."/>
            <person name="Gilvanova E."/>
            <person name="Korobov V."/>
            <person name="Kuzmina L."/>
            <person name="Melentiev A."/>
            <person name="Milman P."/>
            <person name="Ryabova A."/>
            <person name="Stupak E."/>
            <person name="Yasakov T."/>
            <person name="Zharikova N."/>
            <person name="Zhurenko E."/>
        </authorList>
    </citation>
    <scope>NUCLEOTIDE SEQUENCE</scope>
    <source>
        <strain evidence="3">IB-739</strain>
    </source>
</reference>
<comment type="caution">
    <text evidence="3">The sequence shown here is derived from an EMBL/GenBank/DDBJ whole genome shotgun (WGS) entry which is preliminary data.</text>
</comment>
<evidence type="ECO:0000313" key="4">
    <source>
        <dbReference type="Proteomes" id="UP001168883"/>
    </source>
</evidence>
<accession>A0ABT8V5A7</accession>
<organism evidence="3 4">
    <name type="scientific">Paenibacillus ehimensis</name>
    <dbReference type="NCBI Taxonomy" id="79264"/>
    <lineage>
        <taxon>Bacteria</taxon>
        <taxon>Bacillati</taxon>
        <taxon>Bacillota</taxon>
        <taxon>Bacilli</taxon>
        <taxon>Bacillales</taxon>
        <taxon>Paenibacillaceae</taxon>
        <taxon>Paenibacillus</taxon>
    </lineage>
</organism>
<feature type="domain" description="Beta-ketoacyl-[acyl-carrier-protein] synthase III C-terminal" evidence="2">
    <location>
        <begin position="238"/>
        <end position="326"/>
    </location>
</feature>
<dbReference type="EMBL" id="JAUMKJ010000006">
    <property type="protein sequence ID" value="MDO3676630.1"/>
    <property type="molecule type" value="Genomic_DNA"/>
</dbReference>
<dbReference type="InterPro" id="IPR013747">
    <property type="entry name" value="ACP_syn_III_C"/>
</dbReference>
<evidence type="ECO:0000313" key="3">
    <source>
        <dbReference type="EMBL" id="MDO3676630.1"/>
    </source>
</evidence>
<dbReference type="Proteomes" id="UP001168883">
    <property type="component" value="Unassembled WGS sequence"/>
</dbReference>
<gene>
    <name evidence="3" type="ORF">Q3C12_06415</name>
</gene>